<reference evidence="9 10" key="1">
    <citation type="journal article" date="2016" name="Environ. Microbiol.">
        <title>Genomic resolution of a cold subsurface aquifer community provides metabolic insights for novel microbes adapted to high CO concentrations.</title>
        <authorList>
            <person name="Probst A.J."/>
            <person name="Castelle C.J."/>
            <person name="Singh A."/>
            <person name="Brown C.T."/>
            <person name="Anantharaman K."/>
            <person name="Sharon I."/>
            <person name="Hug L.A."/>
            <person name="Burstein D."/>
            <person name="Emerson J.B."/>
            <person name="Thomas B.C."/>
            <person name="Banfield J.F."/>
        </authorList>
    </citation>
    <scope>NUCLEOTIDE SEQUENCE [LARGE SCALE GENOMIC DNA]</scope>
    <source>
        <strain evidence="9">CG1_02_38_46</strain>
    </source>
</reference>
<comment type="similarity">
    <text evidence="1 5">Belongs to the universal ribosomal protein uL2 family.</text>
</comment>
<dbReference type="FunFam" id="4.10.950.10:FF:000001">
    <property type="entry name" value="50S ribosomal protein L2"/>
    <property type="match status" value="1"/>
</dbReference>
<feature type="compositionally biased region" description="Basic residues" evidence="6">
    <location>
        <begin position="242"/>
        <end position="251"/>
    </location>
</feature>
<dbReference type="GO" id="GO:0015934">
    <property type="term" value="C:large ribosomal subunit"/>
    <property type="evidence" value="ECO:0007669"/>
    <property type="project" value="InterPro"/>
</dbReference>
<evidence type="ECO:0000259" key="7">
    <source>
        <dbReference type="SMART" id="SM01382"/>
    </source>
</evidence>
<dbReference type="GO" id="GO:0002181">
    <property type="term" value="P:cytoplasmic translation"/>
    <property type="evidence" value="ECO:0007669"/>
    <property type="project" value="TreeGrafter"/>
</dbReference>
<evidence type="ECO:0000256" key="4">
    <source>
        <dbReference type="ARBA" id="ARBA00035242"/>
    </source>
</evidence>
<dbReference type="InterPro" id="IPR008991">
    <property type="entry name" value="Translation_prot_SH3-like_sf"/>
</dbReference>
<dbReference type="Gene3D" id="2.30.30.30">
    <property type="match status" value="1"/>
</dbReference>
<evidence type="ECO:0000313" key="9">
    <source>
        <dbReference type="EMBL" id="OIN97520.1"/>
    </source>
</evidence>
<dbReference type="SMART" id="SM01382">
    <property type="entry name" value="Ribosomal_L2_C"/>
    <property type="match status" value="1"/>
</dbReference>
<dbReference type="SMART" id="SM01383">
    <property type="entry name" value="Ribosomal_L2"/>
    <property type="match status" value="1"/>
</dbReference>
<dbReference type="InterPro" id="IPR002171">
    <property type="entry name" value="Ribosomal_uL2"/>
</dbReference>
<keyword evidence="3 5" id="KW-0687">Ribonucleoprotein</keyword>
<dbReference type="InterPro" id="IPR014726">
    <property type="entry name" value="Ribosomal_uL2_dom3"/>
</dbReference>
<protein>
    <recommendedName>
        <fullName evidence="4 5">Large ribosomal subunit protein uL2</fullName>
    </recommendedName>
</protein>
<name>A0A1J4SE05_9BACT</name>
<keyword evidence="5" id="KW-0699">rRNA-binding</keyword>
<dbReference type="AlphaFoldDB" id="A0A1J4SE05"/>
<dbReference type="Gene3D" id="2.40.50.140">
    <property type="entry name" value="Nucleic acid-binding proteins"/>
    <property type="match status" value="1"/>
</dbReference>
<keyword evidence="2 5" id="KW-0689">Ribosomal protein</keyword>
<dbReference type="PANTHER" id="PTHR13691:SF5">
    <property type="entry name" value="LARGE RIBOSOMAL SUBUNIT PROTEIN UL2M"/>
    <property type="match status" value="1"/>
</dbReference>
<dbReference type="SUPFAM" id="SSF50249">
    <property type="entry name" value="Nucleic acid-binding proteins"/>
    <property type="match status" value="1"/>
</dbReference>
<dbReference type="GO" id="GO:0019843">
    <property type="term" value="F:rRNA binding"/>
    <property type="evidence" value="ECO:0007669"/>
    <property type="project" value="UniProtKB-UniRule"/>
</dbReference>
<dbReference type="PROSITE" id="PS00467">
    <property type="entry name" value="RIBOSOMAL_L2"/>
    <property type="match status" value="1"/>
</dbReference>
<dbReference type="InterPro" id="IPR005880">
    <property type="entry name" value="Ribosomal_uL2_bac/org-type"/>
</dbReference>
<dbReference type="NCBIfam" id="TIGR01171">
    <property type="entry name" value="rplB_bact"/>
    <property type="match status" value="1"/>
</dbReference>
<evidence type="ECO:0000256" key="3">
    <source>
        <dbReference type="ARBA" id="ARBA00023274"/>
    </source>
</evidence>
<dbReference type="EMBL" id="MNUO01000046">
    <property type="protein sequence ID" value="OIN97520.1"/>
    <property type="molecule type" value="Genomic_DNA"/>
</dbReference>
<dbReference type="Proteomes" id="UP000182278">
    <property type="component" value="Unassembled WGS sequence"/>
</dbReference>
<dbReference type="PANTHER" id="PTHR13691">
    <property type="entry name" value="RIBOSOMAL PROTEIN L2"/>
    <property type="match status" value="1"/>
</dbReference>
<gene>
    <name evidence="5" type="primary">rplB</name>
    <name evidence="9" type="ORF">AUJ66_03080</name>
</gene>
<evidence type="ECO:0000256" key="1">
    <source>
        <dbReference type="ARBA" id="ARBA00005636"/>
    </source>
</evidence>
<evidence type="ECO:0000256" key="5">
    <source>
        <dbReference type="HAMAP-Rule" id="MF_01320"/>
    </source>
</evidence>
<dbReference type="InterPro" id="IPR022671">
    <property type="entry name" value="Ribosomal_uL2_CS"/>
</dbReference>
<evidence type="ECO:0000256" key="6">
    <source>
        <dbReference type="SAM" id="MobiDB-lite"/>
    </source>
</evidence>
<comment type="caution">
    <text evidence="9">The sequence shown here is derived from an EMBL/GenBank/DDBJ whole genome shotgun (WGS) entry which is preliminary data.</text>
</comment>
<dbReference type="PIRSF" id="PIRSF002158">
    <property type="entry name" value="Ribosomal_L2"/>
    <property type="match status" value="1"/>
</dbReference>
<dbReference type="GO" id="GO:0003735">
    <property type="term" value="F:structural constituent of ribosome"/>
    <property type="evidence" value="ECO:0007669"/>
    <property type="project" value="InterPro"/>
</dbReference>
<accession>A0A1J4SE05</accession>
<proteinExistence type="inferred from homology"/>
<dbReference type="FunFam" id="2.30.30.30:FF:000001">
    <property type="entry name" value="50S ribosomal protein L2"/>
    <property type="match status" value="1"/>
</dbReference>
<feature type="domain" description="Large ribosomal subunit protein uL2 RNA-binding" evidence="8">
    <location>
        <begin position="28"/>
        <end position="104"/>
    </location>
</feature>
<sequence length="260" mass="28741">MMSIASFDELTDKEPEKSLLVSLGRGGGRDGLGHISVRHRGGGHKRLYRIIDFKRDKKNIPGKVIAVEYDPNRSARIALVQYADGEKRYILQPIGLRVNNIIMSGEKVEVRIGNAMPLRNIPAGSFVHNIELRKGMGGQLSRSAGSFAQLMAKEGDYAQLKISSGEIRLVHLDCMATFGQVGNIEHENISFGKAGRTRWLGIRPTVRGVAMNKVDHPMGGGRGKSKGGRHPVSPWGQLAKGYKTRRNKTTGRWIIQHRSK</sequence>
<dbReference type="InterPro" id="IPR022666">
    <property type="entry name" value="Ribosomal_uL2_RNA-bd_dom"/>
</dbReference>
<feature type="domain" description="Large ribosomal subunit protein uL2 C-terminal" evidence="7">
    <location>
        <begin position="110"/>
        <end position="238"/>
    </location>
</feature>
<evidence type="ECO:0000259" key="8">
    <source>
        <dbReference type="SMART" id="SM01383"/>
    </source>
</evidence>
<keyword evidence="5" id="KW-0694">RNA-binding</keyword>
<evidence type="ECO:0000256" key="2">
    <source>
        <dbReference type="ARBA" id="ARBA00022980"/>
    </source>
</evidence>
<comment type="function">
    <text evidence="5">One of the primary rRNA binding proteins. Required for association of the 30S and 50S subunits to form the 70S ribosome, for tRNA binding and peptide bond formation. It has been suggested to have peptidyltransferase activity; this is somewhat controversial. Makes several contacts with the 16S rRNA in the 70S ribosome.</text>
</comment>
<dbReference type="HAMAP" id="MF_01320_B">
    <property type="entry name" value="Ribosomal_uL2_B"/>
    <property type="match status" value="1"/>
</dbReference>
<evidence type="ECO:0000313" key="10">
    <source>
        <dbReference type="Proteomes" id="UP000182278"/>
    </source>
</evidence>
<dbReference type="Gene3D" id="4.10.950.10">
    <property type="entry name" value="Ribosomal protein L2, domain 3"/>
    <property type="match status" value="1"/>
</dbReference>
<dbReference type="InterPro" id="IPR012340">
    <property type="entry name" value="NA-bd_OB-fold"/>
</dbReference>
<organism evidence="9 10">
    <name type="scientific">Candidatus Desantisbacteria bacterium CG1_02_38_46</name>
    <dbReference type="NCBI Taxonomy" id="1817893"/>
    <lineage>
        <taxon>Bacteria</taxon>
        <taxon>Candidatus Desantisiibacteriota</taxon>
    </lineage>
</organism>
<dbReference type="SUPFAM" id="SSF50104">
    <property type="entry name" value="Translation proteins SH3-like domain"/>
    <property type="match status" value="1"/>
</dbReference>
<dbReference type="InterPro" id="IPR022669">
    <property type="entry name" value="Ribosomal_uL2_C"/>
</dbReference>
<dbReference type="InterPro" id="IPR014722">
    <property type="entry name" value="Rib_uL2_dom2"/>
</dbReference>
<dbReference type="Pfam" id="PF00181">
    <property type="entry name" value="Ribosomal_L2_N"/>
    <property type="match status" value="1"/>
</dbReference>
<comment type="subunit">
    <text evidence="5">Part of the 50S ribosomal subunit. Forms a bridge to the 30S subunit in the 70S ribosome.</text>
</comment>
<dbReference type="STRING" id="1817893.AUJ66_03080"/>
<dbReference type="Pfam" id="PF03947">
    <property type="entry name" value="Ribosomal_L2_C"/>
    <property type="match status" value="1"/>
</dbReference>
<dbReference type="GO" id="GO:0016740">
    <property type="term" value="F:transferase activity"/>
    <property type="evidence" value="ECO:0007669"/>
    <property type="project" value="InterPro"/>
</dbReference>
<feature type="region of interest" description="Disordered" evidence="6">
    <location>
        <begin position="212"/>
        <end position="251"/>
    </location>
</feature>